<evidence type="ECO:0000259" key="6">
    <source>
        <dbReference type="PROSITE" id="PS50043"/>
    </source>
</evidence>
<organism evidence="8 9">
    <name type="scientific">Nocardioides antri</name>
    <dbReference type="NCBI Taxonomy" id="2607659"/>
    <lineage>
        <taxon>Bacteria</taxon>
        <taxon>Bacillati</taxon>
        <taxon>Actinomycetota</taxon>
        <taxon>Actinomycetes</taxon>
        <taxon>Propionibacteriales</taxon>
        <taxon>Nocardioidaceae</taxon>
        <taxon>Nocardioides</taxon>
    </lineage>
</organism>
<dbReference type="EMBL" id="VUJW01000008">
    <property type="protein sequence ID" value="KAA1426533.1"/>
    <property type="molecule type" value="Genomic_DNA"/>
</dbReference>
<dbReference type="CDD" id="cd17535">
    <property type="entry name" value="REC_NarL-like"/>
    <property type="match status" value="1"/>
</dbReference>
<evidence type="ECO:0000313" key="9">
    <source>
        <dbReference type="Proteomes" id="UP000324351"/>
    </source>
</evidence>
<dbReference type="Proteomes" id="UP000324351">
    <property type="component" value="Unassembled WGS sequence"/>
</dbReference>
<dbReference type="InterPro" id="IPR058245">
    <property type="entry name" value="NreC/VraR/RcsB-like_REC"/>
</dbReference>
<keyword evidence="2" id="KW-0805">Transcription regulation</keyword>
<comment type="caution">
    <text evidence="8">The sequence shown here is derived from an EMBL/GenBank/DDBJ whole genome shotgun (WGS) entry which is preliminary data.</text>
</comment>
<dbReference type="InterPro" id="IPR011006">
    <property type="entry name" value="CheY-like_superfamily"/>
</dbReference>
<dbReference type="InterPro" id="IPR001789">
    <property type="entry name" value="Sig_transdc_resp-reg_receiver"/>
</dbReference>
<dbReference type="SUPFAM" id="SSF52172">
    <property type="entry name" value="CheY-like"/>
    <property type="match status" value="1"/>
</dbReference>
<feature type="domain" description="Response regulatory" evidence="7">
    <location>
        <begin position="2"/>
        <end position="122"/>
    </location>
</feature>
<dbReference type="SMART" id="SM00448">
    <property type="entry name" value="REC"/>
    <property type="match status" value="1"/>
</dbReference>
<evidence type="ECO:0000256" key="4">
    <source>
        <dbReference type="ARBA" id="ARBA00023163"/>
    </source>
</evidence>
<dbReference type="RefSeq" id="WP_149751115.1">
    <property type="nucleotide sequence ID" value="NZ_VUJW01000008.1"/>
</dbReference>
<keyword evidence="3" id="KW-0238">DNA-binding</keyword>
<evidence type="ECO:0000313" key="8">
    <source>
        <dbReference type="EMBL" id="KAA1426533.1"/>
    </source>
</evidence>
<dbReference type="PRINTS" id="PR00038">
    <property type="entry name" value="HTHLUXR"/>
</dbReference>
<dbReference type="PANTHER" id="PTHR43214">
    <property type="entry name" value="TWO-COMPONENT RESPONSE REGULATOR"/>
    <property type="match status" value="1"/>
</dbReference>
<dbReference type="GO" id="GO:0003677">
    <property type="term" value="F:DNA binding"/>
    <property type="evidence" value="ECO:0007669"/>
    <property type="project" value="UniProtKB-KW"/>
</dbReference>
<dbReference type="PANTHER" id="PTHR43214:SF24">
    <property type="entry name" value="TRANSCRIPTIONAL REGULATORY PROTEIN NARL-RELATED"/>
    <property type="match status" value="1"/>
</dbReference>
<keyword evidence="9" id="KW-1185">Reference proteome</keyword>
<name>A0A5B1M0S7_9ACTN</name>
<reference evidence="8 9" key="1">
    <citation type="submission" date="2019-09" db="EMBL/GenBank/DDBJ databases">
        <title>Nocardioides panacisoli sp. nov., isolated from the soil of a ginseng field.</title>
        <authorList>
            <person name="Cho C."/>
        </authorList>
    </citation>
    <scope>NUCLEOTIDE SEQUENCE [LARGE SCALE GENOMIC DNA]</scope>
    <source>
        <strain evidence="8 9">BN140041</strain>
    </source>
</reference>
<evidence type="ECO:0000256" key="5">
    <source>
        <dbReference type="PROSITE-ProRule" id="PRU00169"/>
    </source>
</evidence>
<dbReference type="SMART" id="SM00421">
    <property type="entry name" value="HTH_LUXR"/>
    <property type="match status" value="1"/>
</dbReference>
<reference evidence="8 9" key="2">
    <citation type="submission" date="2019-09" db="EMBL/GenBank/DDBJ databases">
        <authorList>
            <person name="Jin C."/>
        </authorList>
    </citation>
    <scope>NUCLEOTIDE SEQUENCE [LARGE SCALE GENOMIC DNA]</scope>
    <source>
        <strain evidence="8 9">BN140041</strain>
    </source>
</reference>
<gene>
    <name evidence="8" type="ORF">F0U47_14145</name>
</gene>
<dbReference type="AlphaFoldDB" id="A0A5B1M0S7"/>
<protein>
    <submittedName>
        <fullName evidence="8">Response regulator transcription factor</fullName>
    </submittedName>
</protein>
<dbReference type="PROSITE" id="PS50110">
    <property type="entry name" value="RESPONSE_REGULATORY"/>
    <property type="match status" value="1"/>
</dbReference>
<dbReference type="InterPro" id="IPR000792">
    <property type="entry name" value="Tscrpt_reg_LuxR_C"/>
</dbReference>
<evidence type="ECO:0000256" key="3">
    <source>
        <dbReference type="ARBA" id="ARBA00023125"/>
    </source>
</evidence>
<dbReference type="CDD" id="cd06170">
    <property type="entry name" value="LuxR_C_like"/>
    <property type="match status" value="1"/>
</dbReference>
<feature type="domain" description="HTH luxR-type" evidence="6">
    <location>
        <begin position="144"/>
        <end position="214"/>
    </location>
</feature>
<dbReference type="PROSITE" id="PS50043">
    <property type="entry name" value="HTH_LUXR_2"/>
    <property type="match status" value="1"/>
</dbReference>
<dbReference type="SUPFAM" id="SSF46894">
    <property type="entry name" value="C-terminal effector domain of the bipartite response regulators"/>
    <property type="match status" value="1"/>
</dbReference>
<dbReference type="GO" id="GO:0000160">
    <property type="term" value="P:phosphorelay signal transduction system"/>
    <property type="evidence" value="ECO:0007669"/>
    <property type="project" value="InterPro"/>
</dbReference>
<dbReference type="PROSITE" id="PS00622">
    <property type="entry name" value="HTH_LUXR_1"/>
    <property type="match status" value="1"/>
</dbReference>
<dbReference type="InterPro" id="IPR016032">
    <property type="entry name" value="Sig_transdc_resp-reg_C-effctor"/>
</dbReference>
<evidence type="ECO:0000259" key="7">
    <source>
        <dbReference type="PROSITE" id="PS50110"/>
    </source>
</evidence>
<accession>A0A5B1M0S7</accession>
<keyword evidence="4" id="KW-0804">Transcription</keyword>
<proteinExistence type="predicted"/>
<feature type="modified residue" description="4-aspartylphosphate" evidence="5">
    <location>
        <position position="52"/>
    </location>
</feature>
<keyword evidence="1 5" id="KW-0597">Phosphoprotein</keyword>
<sequence length="215" mass="23256">MRVVIADDSALLREGLSRLLQESGVEVCALAADAEGLISAVRELTPDVAIIDIRMPPTYTHEGAAAAQELRAELPGLGILLLSQAVETHYASQLLENHAENFGYLLKDRVLDVVTLTDALRTIAAGGTVLDPEIVRHLMRRDTAADPLRQLTEREREVLALMAEGRSNSAIAHRLTLSPKTVESHIANIFTKLGLHGAQDDHRRVLAVLAALKGA</sequence>
<evidence type="ECO:0000256" key="1">
    <source>
        <dbReference type="ARBA" id="ARBA00022553"/>
    </source>
</evidence>
<dbReference type="Pfam" id="PF00196">
    <property type="entry name" value="GerE"/>
    <property type="match status" value="1"/>
</dbReference>
<dbReference type="InterPro" id="IPR039420">
    <property type="entry name" value="WalR-like"/>
</dbReference>
<dbReference type="Gene3D" id="3.40.50.2300">
    <property type="match status" value="1"/>
</dbReference>
<dbReference type="Pfam" id="PF00072">
    <property type="entry name" value="Response_reg"/>
    <property type="match status" value="1"/>
</dbReference>
<evidence type="ECO:0000256" key="2">
    <source>
        <dbReference type="ARBA" id="ARBA00023015"/>
    </source>
</evidence>
<dbReference type="GO" id="GO:0006355">
    <property type="term" value="P:regulation of DNA-templated transcription"/>
    <property type="evidence" value="ECO:0007669"/>
    <property type="project" value="InterPro"/>
</dbReference>